<organism evidence="2 3">
    <name type="scientific">Eremothecium sinecaudum</name>
    <dbReference type="NCBI Taxonomy" id="45286"/>
    <lineage>
        <taxon>Eukaryota</taxon>
        <taxon>Fungi</taxon>
        <taxon>Dikarya</taxon>
        <taxon>Ascomycota</taxon>
        <taxon>Saccharomycotina</taxon>
        <taxon>Saccharomycetes</taxon>
        <taxon>Saccharomycetales</taxon>
        <taxon>Saccharomycetaceae</taxon>
        <taxon>Eremothecium</taxon>
    </lineage>
</organism>
<dbReference type="AlphaFoldDB" id="A0A109UWN6"/>
<proteinExistence type="predicted"/>
<accession>A0A109UWN6</accession>
<dbReference type="EMBL" id="CP014242">
    <property type="protein sequence ID" value="AMD18702.1"/>
    <property type="molecule type" value="Genomic_DNA"/>
</dbReference>
<dbReference type="InterPro" id="IPR029044">
    <property type="entry name" value="Nucleotide-diphossugar_trans"/>
</dbReference>
<dbReference type="STRING" id="45286.A0A109UWN6"/>
<dbReference type="SUPFAM" id="SSF53448">
    <property type="entry name" value="Nucleotide-diphospho-sugar transferases"/>
    <property type="match status" value="1"/>
</dbReference>
<dbReference type="RefSeq" id="XP_017985698.1">
    <property type="nucleotide sequence ID" value="XM_018130206.1"/>
</dbReference>
<feature type="transmembrane region" description="Helical" evidence="1">
    <location>
        <begin position="12"/>
        <end position="34"/>
    </location>
</feature>
<name>A0A109UWN6_9SACH</name>
<reference evidence="2 3" key="1">
    <citation type="submission" date="2016-01" db="EMBL/GenBank/DDBJ databases">
        <title>Genome sequence of the yeast Holleya sinecauda.</title>
        <authorList>
            <person name="Dietrich F.S."/>
        </authorList>
    </citation>
    <scope>NUCLEOTIDE SEQUENCE [LARGE SCALE GENOMIC DNA]</scope>
    <source>
        <strain evidence="2 3">ATCC 58844</strain>
    </source>
</reference>
<evidence type="ECO:0000313" key="2">
    <source>
        <dbReference type="EMBL" id="AMD18702.1"/>
    </source>
</evidence>
<dbReference type="Proteomes" id="UP000243052">
    <property type="component" value="Chromosome ii"/>
</dbReference>
<keyword evidence="1" id="KW-1133">Transmembrane helix</keyword>
<evidence type="ECO:0000256" key="1">
    <source>
        <dbReference type="SAM" id="Phobius"/>
    </source>
</evidence>
<keyword evidence="3" id="KW-1185">Reference proteome</keyword>
<sequence length="486" mass="56244">MVAISRRQTRHISLAVILFVVVLVIYDGIIQFQLKQEFIYYKKYFKHKSSDMLNVYDPLNIKQIPAQTIDNLYNYAIANAEKSGKAIDWKKYAYVNYATNINYLCNTLMLFQNLITFGTKADLLLLLSSSLVDTQYEKYHEVQSMCKKLSQIAPDRVVIKTVDSLIKPGDFTSYSESLTKLLVFKQNEYERVIYMDSDSVVNDNMDELFFLPEHITFAAPISYWLFSEDDLKEAAKDISKEKRSTIDPSYLNDLKSRISASQSIYNILPNLPHSIYSNSKSVIEDVIKYSSLKSKLFGSLFKSKKNGVIFASNIMVIKPSNIYYMIEKSVLPHALVSETEYDMDVINERIFNLQQIIHDQFLSFREHKTRFIPKILVLPYSRYNILSGSLLREQLHPHLKNDMLGYKVNDITGKESQPDLKTIASKAKYVHFSDYPMGKPWTFGSADDIKCSLDGVAVNQENKQELCKLWSNVYEKYFEDKQICNI</sequence>
<dbReference type="PANTHER" id="PTHR11183">
    <property type="entry name" value="GLYCOGENIN SUBFAMILY MEMBER"/>
    <property type="match status" value="1"/>
</dbReference>
<dbReference type="InterPro" id="IPR050587">
    <property type="entry name" value="GNT1/Glycosyltrans_8"/>
</dbReference>
<gene>
    <name evidence="2" type="ORF">AW171_hschr2216</name>
</gene>
<dbReference type="OrthoDB" id="2014201at2759"/>
<keyword evidence="1" id="KW-0812">Transmembrane</keyword>
<protein>
    <submittedName>
        <fullName evidence="2">HBL200Wp</fullName>
    </submittedName>
</protein>
<keyword evidence="1" id="KW-0472">Membrane</keyword>
<dbReference type="Gene3D" id="3.90.550.10">
    <property type="entry name" value="Spore Coat Polysaccharide Biosynthesis Protein SpsA, Chain A"/>
    <property type="match status" value="1"/>
</dbReference>
<evidence type="ECO:0000313" key="3">
    <source>
        <dbReference type="Proteomes" id="UP000243052"/>
    </source>
</evidence>
<dbReference type="GeneID" id="28721856"/>